<evidence type="ECO:0000313" key="2">
    <source>
        <dbReference type="Proteomes" id="UP000663658"/>
    </source>
</evidence>
<gene>
    <name evidence="1" type="ORF">JWV26_18415</name>
</gene>
<reference evidence="1 2" key="1">
    <citation type="submission" date="2021-02" db="EMBL/GenBank/DDBJ databases">
        <title>Whole genome sequencing of Pseudomonas alcaliphila strain SM2.</title>
        <authorList>
            <person name="Alshamsi M.S."/>
            <person name="Sudalaimuthuasari N."/>
            <person name="Kundu B."/>
            <person name="AlMaskari R.S."/>
            <person name="Elmahi Y."/>
            <person name="Mundra S."/>
            <person name="Chandran S."/>
            <person name="Malik S."/>
            <person name="Hazzouri K.M."/>
            <person name="Amiri K.M.A."/>
        </authorList>
    </citation>
    <scope>NUCLEOTIDE SEQUENCE [LARGE SCALE GENOMIC DNA]</scope>
    <source>
        <strain evidence="1 2">SM2</strain>
    </source>
</reference>
<dbReference type="Proteomes" id="UP000663658">
    <property type="component" value="Chromosome"/>
</dbReference>
<dbReference type="KEGG" id="pty:JWV26_18415"/>
<dbReference type="AlphaFoldDB" id="A0ABD7DTG7"/>
<name>A0ABD7DTG7_9GAMM</name>
<sequence length="192" mass="21889">MAATVIIHTTTTGWLNLDAWSETYIAAHWLVTNELPAHEYQSETHHGPLSQMVLIAAHQLIEIMFFQCVRVITDGNPKQFTKIENKYQNTSFKKALEEWPEIITGTKFDLTQEPLKSADHLRARRNATVHKRSALTSLEMARSALFSAVEASKAISEHLLGEAGFKYNSVLYKYPLKQEQWFSQVKLINEAT</sequence>
<evidence type="ECO:0000313" key="1">
    <source>
        <dbReference type="EMBL" id="QSL91721.1"/>
    </source>
</evidence>
<dbReference type="RefSeq" id="WP_206417511.1">
    <property type="nucleotide sequence ID" value="NZ_CP070505.1"/>
</dbReference>
<evidence type="ECO:0008006" key="3">
    <source>
        <dbReference type="Google" id="ProtNLM"/>
    </source>
</evidence>
<dbReference type="EMBL" id="CP070505">
    <property type="protein sequence ID" value="QSL91721.1"/>
    <property type="molecule type" value="Genomic_DNA"/>
</dbReference>
<protein>
    <recommendedName>
        <fullName evidence="3">RiboL-PSP-HEPN domain-containing protein</fullName>
    </recommendedName>
</protein>
<proteinExistence type="predicted"/>
<accession>A0ABD7DTG7</accession>
<organism evidence="1 2">
    <name type="scientific">Ectopseudomonas toyotomiensis</name>
    <dbReference type="NCBI Taxonomy" id="554344"/>
    <lineage>
        <taxon>Bacteria</taxon>
        <taxon>Pseudomonadati</taxon>
        <taxon>Pseudomonadota</taxon>
        <taxon>Gammaproteobacteria</taxon>
        <taxon>Pseudomonadales</taxon>
        <taxon>Pseudomonadaceae</taxon>
        <taxon>Ectopseudomonas</taxon>
    </lineage>
</organism>